<evidence type="ECO:0000313" key="1">
    <source>
        <dbReference type="EMBL" id="MBW4559561.1"/>
    </source>
</evidence>
<dbReference type="EMBL" id="JAHHHN010000001">
    <property type="protein sequence ID" value="MBW4559561.1"/>
    <property type="molecule type" value="Genomic_DNA"/>
</dbReference>
<proteinExistence type="predicted"/>
<reference evidence="1" key="1">
    <citation type="submission" date="2021-05" db="EMBL/GenBank/DDBJ databases">
        <authorList>
            <person name="Pietrasiak N."/>
            <person name="Ward R."/>
            <person name="Stajich J.E."/>
            <person name="Kurbessoian T."/>
        </authorList>
    </citation>
    <scope>NUCLEOTIDE SEQUENCE</scope>
    <source>
        <strain evidence="1">JT2-VF2</strain>
    </source>
</reference>
<gene>
    <name evidence="1" type="ORF">KME32_00120</name>
</gene>
<comment type="caution">
    <text evidence="1">The sequence shown here is derived from an EMBL/GenBank/DDBJ whole genome shotgun (WGS) entry which is preliminary data.</text>
</comment>
<dbReference type="Proteomes" id="UP000715781">
    <property type="component" value="Unassembled WGS sequence"/>
</dbReference>
<accession>A0A951UE25</accession>
<dbReference type="AlphaFoldDB" id="A0A951UE25"/>
<organism evidence="1 2">
    <name type="scientific">Mojavia pulchra JT2-VF2</name>
    <dbReference type="NCBI Taxonomy" id="287848"/>
    <lineage>
        <taxon>Bacteria</taxon>
        <taxon>Bacillati</taxon>
        <taxon>Cyanobacteriota</taxon>
        <taxon>Cyanophyceae</taxon>
        <taxon>Nostocales</taxon>
        <taxon>Nostocaceae</taxon>
    </lineage>
</organism>
<name>A0A951UE25_9NOST</name>
<protein>
    <submittedName>
        <fullName evidence="1">Uncharacterized protein</fullName>
    </submittedName>
</protein>
<evidence type="ECO:0000313" key="2">
    <source>
        <dbReference type="Proteomes" id="UP000715781"/>
    </source>
</evidence>
<sequence length="51" mass="5404">MRSVAKLVDAHRVASGVKTANPLVGASYPKGSGTQCRNALRVDQRQIPELG</sequence>
<reference evidence="1" key="2">
    <citation type="journal article" date="2022" name="Microbiol. Resour. Announc.">
        <title>Metagenome Sequencing to Explore Phylogenomics of Terrestrial Cyanobacteria.</title>
        <authorList>
            <person name="Ward R.D."/>
            <person name="Stajich J.E."/>
            <person name="Johansen J.R."/>
            <person name="Huntemann M."/>
            <person name="Clum A."/>
            <person name="Foster B."/>
            <person name="Foster B."/>
            <person name="Roux S."/>
            <person name="Palaniappan K."/>
            <person name="Varghese N."/>
            <person name="Mukherjee S."/>
            <person name="Reddy T.B.K."/>
            <person name="Daum C."/>
            <person name="Copeland A."/>
            <person name="Chen I.A."/>
            <person name="Ivanova N.N."/>
            <person name="Kyrpides N.C."/>
            <person name="Shapiro N."/>
            <person name="Eloe-Fadrosh E.A."/>
            <person name="Pietrasiak N."/>
        </authorList>
    </citation>
    <scope>NUCLEOTIDE SEQUENCE</scope>
    <source>
        <strain evidence="1">JT2-VF2</strain>
    </source>
</reference>